<feature type="chain" id="PRO_5002264830" description="C-type lectin domain-containing protein" evidence="2">
    <location>
        <begin position="31"/>
        <end position="289"/>
    </location>
</feature>
<name>A0A0D2MH82_9CHLO</name>
<feature type="compositionally biased region" description="Basic and acidic residues" evidence="1">
    <location>
        <begin position="252"/>
        <end position="274"/>
    </location>
</feature>
<keyword evidence="4" id="KW-1185">Reference proteome</keyword>
<dbReference type="EMBL" id="KK101669">
    <property type="protein sequence ID" value="KIZ00042.1"/>
    <property type="molecule type" value="Genomic_DNA"/>
</dbReference>
<gene>
    <name evidence="3" type="ORF">MNEG_7920</name>
</gene>
<dbReference type="Gene3D" id="3.10.100.10">
    <property type="entry name" value="Mannose-Binding Protein A, subunit A"/>
    <property type="match status" value="1"/>
</dbReference>
<dbReference type="InterPro" id="IPR016187">
    <property type="entry name" value="CTDL_fold"/>
</dbReference>
<dbReference type="SUPFAM" id="SSF56436">
    <property type="entry name" value="C-type lectin-like"/>
    <property type="match status" value="1"/>
</dbReference>
<evidence type="ECO:0008006" key="5">
    <source>
        <dbReference type="Google" id="ProtNLM"/>
    </source>
</evidence>
<protein>
    <recommendedName>
        <fullName evidence="5">C-type lectin domain-containing protein</fullName>
    </recommendedName>
</protein>
<evidence type="ECO:0000256" key="1">
    <source>
        <dbReference type="SAM" id="MobiDB-lite"/>
    </source>
</evidence>
<dbReference type="KEGG" id="mng:MNEG_7920"/>
<sequence>MRSSAPLRRTGVVLLLLGCCMLLSVTAAGAAPQAASPGPSSPSGLWQAGVLCGAGCARAAHRAALLSRWQSLLAGAAAAPVVTSAPAAPGGGPTFFILARHLKPLEANFEWAAAFCAVRGGELASWRNQGEYARLAALALSLAKSKGAVFHAYVGAAQTPGAAEPAGGWVWAAGGAPVGVGFPWARGEPNSHNGGGQKGHSEDCAVVATYHGAAQAAALVDDFPCNYGTADGKFQSGGYDPKLTPKSNSKSEMNKPKGGKAKDAKRAADKEKKAAKAGTAPGGIPFSKK</sequence>
<evidence type="ECO:0000313" key="3">
    <source>
        <dbReference type="EMBL" id="KIZ00042.1"/>
    </source>
</evidence>
<feature type="region of interest" description="Disordered" evidence="1">
    <location>
        <begin position="235"/>
        <end position="289"/>
    </location>
</feature>
<accession>A0A0D2MH82</accession>
<evidence type="ECO:0000256" key="2">
    <source>
        <dbReference type="SAM" id="SignalP"/>
    </source>
</evidence>
<dbReference type="AlphaFoldDB" id="A0A0D2MH82"/>
<proteinExistence type="predicted"/>
<dbReference type="RefSeq" id="XP_013899061.1">
    <property type="nucleotide sequence ID" value="XM_014043607.1"/>
</dbReference>
<dbReference type="GeneID" id="25740796"/>
<keyword evidence="2" id="KW-0732">Signal</keyword>
<dbReference type="InterPro" id="IPR016186">
    <property type="entry name" value="C-type_lectin-like/link_sf"/>
</dbReference>
<evidence type="ECO:0000313" key="4">
    <source>
        <dbReference type="Proteomes" id="UP000054498"/>
    </source>
</evidence>
<reference evidence="3 4" key="1">
    <citation type="journal article" date="2013" name="BMC Genomics">
        <title>Reconstruction of the lipid metabolism for the microalga Monoraphidium neglectum from its genome sequence reveals characteristics suitable for biofuel production.</title>
        <authorList>
            <person name="Bogen C."/>
            <person name="Al-Dilaimi A."/>
            <person name="Albersmeier A."/>
            <person name="Wichmann J."/>
            <person name="Grundmann M."/>
            <person name="Rupp O."/>
            <person name="Lauersen K.J."/>
            <person name="Blifernez-Klassen O."/>
            <person name="Kalinowski J."/>
            <person name="Goesmann A."/>
            <person name="Mussgnug J.H."/>
            <person name="Kruse O."/>
        </authorList>
    </citation>
    <scope>NUCLEOTIDE SEQUENCE [LARGE SCALE GENOMIC DNA]</scope>
    <source>
        <strain evidence="3 4">SAG 48.87</strain>
    </source>
</reference>
<feature type="signal peptide" evidence="2">
    <location>
        <begin position="1"/>
        <end position="30"/>
    </location>
</feature>
<dbReference type="Proteomes" id="UP000054498">
    <property type="component" value="Unassembled WGS sequence"/>
</dbReference>
<organism evidence="3 4">
    <name type="scientific">Monoraphidium neglectum</name>
    <dbReference type="NCBI Taxonomy" id="145388"/>
    <lineage>
        <taxon>Eukaryota</taxon>
        <taxon>Viridiplantae</taxon>
        <taxon>Chlorophyta</taxon>
        <taxon>core chlorophytes</taxon>
        <taxon>Chlorophyceae</taxon>
        <taxon>CS clade</taxon>
        <taxon>Sphaeropleales</taxon>
        <taxon>Selenastraceae</taxon>
        <taxon>Monoraphidium</taxon>
    </lineage>
</organism>